<keyword evidence="3" id="KW-0132">Cell division</keyword>
<proteinExistence type="predicted"/>
<dbReference type="GO" id="GO:0051301">
    <property type="term" value="P:cell division"/>
    <property type="evidence" value="ECO:0007669"/>
    <property type="project" value="UniProtKB-KW"/>
</dbReference>
<evidence type="ECO:0000256" key="3">
    <source>
        <dbReference type="ARBA" id="ARBA00022618"/>
    </source>
</evidence>
<protein>
    <submittedName>
        <fullName evidence="7">DivIVA domain protein</fullName>
    </submittedName>
</protein>
<dbReference type="Proteomes" id="UP000005868">
    <property type="component" value="Chromosome"/>
</dbReference>
<evidence type="ECO:0000256" key="5">
    <source>
        <dbReference type="ARBA" id="ARBA00023306"/>
    </source>
</evidence>
<dbReference type="PANTHER" id="PTHR35794">
    <property type="entry name" value="CELL DIVISION PROTEIN DIVIVA"/>
    <property type="match status" value="1"/>
</dbReference>
<name>G7V646_THELD</name>
<keyword evidence="4 6" id="KW-0175">Coiled coil</keyword>
<keyword evidence="5" id="KW-0131">Cell cycle</keyword>
<keyword evidence="8" id="KW-1185">Reference proteome</keyword>
<dbReference type="KEGG" id="tli:Tlie_1303"/>
<dbReference type="EMBL" id="CP003096">
    <property type="protein sequence ID" value="AER67033.1"/>
    <property type="molecule type" value="Genomic_DNA"/>
</dbReference>
<evidence type="ECO:0000313" key="7">
    <source>
        <dbReference type="EMBL" id="AER67033.1"/>
    </source>
</evidence>
<accession>G7V646</accession>
<reference evidence="8" key="1">
    <citation type="submission" date="2011-10" db="EMBL/GenBank/DDBJ databases">
        <title>The complete genome of chromosome of Thermovirga lienii DSM 17291.</title>
        <authorList>
            <consortium name="US DOE Joint Genome Institute (JGI-PGF)"/>
            <person name="Lucas S."/>
            <person name="Copeland A."/>
            <person name="Lapidus A."/>
            <person name="Glavina del Rio T."/>
            <person name="Dalin E."/>
            <person name="Tice H."/>
            <person name="Bruce D."/>
            <person name="Goodwin L."/>
            <person name="Pitluck S."/>
            <person name="Peters L."/>
            <person name="Mikhailova N."/>
            <person name="Saunders E."/>
            <person name="Kyrpides N."/>
            <person name="Mavromatis K."/>
            <person name="Ivanova N."/>
            <person name="Last F.I."/>
            <person name="Brettin T."/>
            <person name="Detter J.C."/>
            <person name="Han C."/>
            <person name="Larimer F."/>
            <person name="Land M."/>
            <person name="Hauser L."/>
            <person name="Markowitz V."/>
            <person name="Cheng J.-F."/>
            <person name="Hugenholtz P."/>
            <person name="Woyke T."/>
            <person name="Wu D."/>
            <person name="Spring S."/>
            <person name="Schroeder M."/>
            <person name="Brambilla E.-M."/>
            <person name="Klenk H.-P."/>
            <person name="Eisen J.A."/>
        </authorList>
    </citation>
    <scope>NUCLEOTIDE SEQUENCE [LARGE SCALE GENOMIC DNA]</scope>
    <source>
        <strain evidence="8">ATCC BAA-1197 / DSM 17291 / Cas60314</strain>
    </source>
</reference>
<dbReference type="AlphaFoldDB" id="G7V646"/>
<dbReference type="OrthoDB" id="9815492at2"/>
<reference evidence="7 8" key="2">
    <citation type="journal article" date="2012" name="Stand. Genomic Sci.">
        <title>Genome sequence of the moderately thermophilic, amino-acid-degrading and sulfur-reducing bacterium Thermovirga lienii type strain (Cas60314(T)).</title>
        <authorList>
            <person name="Goker M."/>
            <person name="Saunders E."/>
            <person name="Lapidus A."/>
            <person name="Nolan M."/>
            <person name="Lucas S."/>
            <person name="Hammon N."/>
            <person name="Deshpande S."/>
            <person name="Cheng J.F."/>
            <person name="Han C."/>
            <person name="Tapia R."/>
            <person name="Goodwin L.A."/>
            <person name="Pitluck S."/>
            <person name="Liolios K."/>
            <person name="Mavromatis K."/>
            <person name="Pagani I."/>
            <person name="Ivanova N."/>
            <person name="Mikhailova N."/>
            <person name="Pati A."/>
            <person name="Chen A."/>
            <person name="Palaniappan K."/>
            <person name="Land M."/>
            <person name="Chang Y.J."/>
            <person name="Jeffries C.D."/>
            <person name="Brambilla E.M."/>
            <person name="Rohde M."/>
            <person name="Spring S."/>
            <person name="Detter J.C."/>
            <person name="Woyke T."/>
            <person name="Bristow J."/>
            <person name="Eisen J.A."/>
            <person name="Markowitz V."/>
            <person name="Hugenholtz P."/>
            <person name="Kyrpides N.C."/>
            <person name="Klenk H.P."/>
        </authorList>
    </citation>
    <scope>NUCLEOTIDE SEQUENCE [LARGE SCALE GENOMIC DNA]</scope>
    <source>
        <strain evidence="8">ATCC BAA-1197 / DSM 17291 / Cas60314</strain>
    </source>
</reference>
<keyword evidence="2" id="KW-0963">Cytoplasm</keyword>
<dbReference type="STRING" id="580340.Tlie_1303"/>
<evidence type="ECO:0000256" key="2">
    <source>
        <dbReference type="ARBA" id="ARBA00022490"/>
    </source>
</evidence>
<gene>
    <name evidence="7" type="ordered locus">Tlie_1303</name>
</gene>
<dbReference type="Gene3D" id="6.10.250.660">
    <property type="match status" value="1"/>
</dbReference>
<dbReference type="HOGENOM" id="CLU_076854_2_1_0"/>
<dbReference type="eggNOG" id="COG3599">
    <property type="taxonomic scope" value="Bacteria"/>
</dbReference>
<dbReference type="Pfam" id="PF05103">
    <property type="entry name" value="DivIVA"/>
    <property type="match status" value="1"/>
</dbReference>
<dbReference type="PANTHER" id="PTHR35794:SF1">
    <property type="entry name" value="CELL CYCLE PROTEIN GPSB"/>
    <property type="match status" value="1"/>
</dbReference>
<sequence length="163" mass="18635">MGTIMTVLDIENISFSRSLRGYNPEEVEDFIEKVIATVQDYAEKVKVLETTVARMEDQLREYNELKKSLQDALILAQKSAEERVSNAESKAEVIIAEAEAEAHKIVMDAREKAEAYRRDIERLKQVRYQFIAEFKGLISKYGSLLNSLEATNIEKEEVLSEEA</sequence>
<organism evidence="7 8">
    <name type="scientific">Thermovirga lienii (strain ATCC BAA-1197 / DSM 17291 / Cas60314)</name>
    <dbReference type="NCBI Taxonomy" id="580340"/>
    <lineage>
        <taxon>Bacteria</taxon>
        <taxon>Thermotogati</taxon>
        <taxon>Synergistota</taxon>
        <taxon>Synergistia</taxon>
        <taxon>Synergistales</taxon>
        <taxon>Thermovirgaceae</taxon>
        <taxon>Thermovirga</taxon>
    </lineage>
</organism>
<evidence type="ECO:0000256" key="4">
    <source>
        <dbReference type="ARBA" id="ARBA00023054"/>
    </source>
</evidence>
<evidence type="ECO:0000256" key="1">
    <source>
        <dbReference type="ARBA" id="ARBA00004496"/>
    </source>
</evidence>
<dbReference type="InterPro" id="IPR007793">
    <property type="entry name" value="DivIVA_fam"/>
</dbReference>
<comment type="subcellular location">
    <subcellularLocation>
        <location evidence="1">Cytoplasm</location>
    </subcellularLocation>
</comment>
<dbReference type="InterPro" id="IPR019933">
    <property type="entry name" value="DivIVA_domain"/>
</dbReference>
<dbReference type="GO" id="GO:0005737">
    <property type="term" value="C:cytoplasm"/>
    <property type="evidence" value="ECO:0007669"/>
    <property type="project" value="UniProtKB-SubCell"/>
</dbReference>
<dbReference type="NCBIfam" id="TIGR03544">
    <property type="entry name" value="DivI1A_domain"/>
    <property type="match status" value="1"/>
</dbReference>
<evidence type="ECO:0000313" key="8">
    <source>
        <dbReference type="Proteomes" id="UP000005868"/>
    </source>
</evidence>
<feature type="coiled-coil region" evidence="6">
    <location>
        <begin position="38"/>
        <end position="126"/>
    </location>
</feature>
<evidence type="ECO:0000256" key="6">
    <source>
        <dbReference type="SAM" id="Coils"/>
    </source>
</evidence>